<name>A0A846QRS0_9BACT</name>
<evidence type="ECO:0000313" key="2">
    <source>
        <dbReference type="EMBL" id="NJB67884.1"/>
    </source>
</evidence>
<sequence length="169" mass="19458">MRFNMLPPKDESGGMRFLRIMLLICVFVGVGWLYTRHFDRAIEVIQARSALHDATGTLSKEQKKNLLELSRMFEKEFGLELRIKIADGPVEVPVLDSKTIFFGLDVRDKTTTIVMPPLVERALGHEFIAELRDRHMPYHFENDSWPTGLVKALAMTWERLIGLDAKDDK</sequence>
<dbReference type="EMBL" id="JAATJA010000001">
    <property type="protein sequence ID" value="NJB67884.1"/>
    <property type="molecule type" value="Genomic_DNA"/>
</dbReference>
<comment type="caution">
    <text evidence="2">The sequence shown here is derived from an EMBL/GenBank/DDBJ whole genome shotgun (WGS) entry which is preliminary data.</text>
</comment>
<keyword evidence="1" id="KW-1133">Transmembrane helix</keyword>
<keyword evidence="1" id="KW-0472">Membrane</keyword>
<dbReference type="RefSeq" id="WP_167940900.1">
    <property type="nucleotide sequence ID" value="NZ_JAATJA010000001.1"/>
</dbReference>
<protein>
    <recommendedName>
        <fullName evidence="4">TPM domain-containing protein</fullName>
    </recommendedName>
</protein>
<reference evidence="2 3" key="1">
    <citation type="submission" date="2020-03" db="EMBL/GenBank/DDBJ databases">
        <title>Genomic Encyclopedia of Type Strains, Phase IV (KMG-IV): sequencing the most valuable type-strain genomes for metagenomic binning, comparative biology and taxonomic classification.</title>
        <authorList>
            <person name="Goeker M."/>
        </authorList>
    </citation>
    <scope>NUCLEOTIDE SEQUENCE [LARGE SCALE GENOMIC DNA]</scope>
    <source>
        <strain evidence="2 3">DSM 24233</strain>
    </source>
</reference>
<evidence type="ECO:0008006" key="4">
    <source>
        <dbReference type="Google" id="ProtNLM"/>
    </source>
</evidence>
<keyword evidence="3" id="KW-1185">Reference proteome</keyword>
<dbReference type="Proteomes" id="UP000580856">
    <property type="component" value="Unassembled WGS sequence"/>
</dbReference>
<accession>A0A846QRS0</accession>
<gene>
    <name evidence="2" type="ORF">GGQ74_001524</name>
</gene>
<organism evidence="2 3">
    <name type="scientific">Desulfobaculum xiamenense</name>
    <dbReference type="NCBI Taxonomy" id="995050"/>
    <lineage>
        <taxon>Bacteria</taxon>
        <taxon>Pseudomonadati</taxon>
        <taxon>Thermodesulfobacteriota</taxon>
        <taxon>Desulfovibrionia</taxon>
        <taxon>Desulfovibrionales</taxon>
        <taxon>Desulfovibrionaceae</taxon>
        <taxon>Desulfobaculum</taxon>
    </lineage>
</organism>
<evidence type="ECO:0000313" key="3">
    <source>
        <dbReference type="Proteomes" id="UP000580856"/>
    </source>
</evidence>
<dbReference type="AlphaFoldDB" id="A0A846QRS0"/>
<evidence type="ECO:0000256" key="1">
    <source>
        <dbReference type="SAM" id="Phobius"/>
    </source>
</evidence>
<keyword evidence="1" id="KW-0812">Transmembrane</keyword>
<feature type="transmembrane region" description="Helical" evidence="1">
    <location>
        <begin position="16"/>
        <end position="34"/>
    </location>
</feature>
<proteinExistence type="predicted"/>